<evidence type="ECO:0000256" key="5">
    <source>
        <dbReference type="ARBA" id="ARBA00023136"/>
    </source>
</evidence>
<feature type="transmembrane region" description="Helical" evidence="6">
    <location>
        <begin position="329"/>
        <end position="349"/>
    </location>
</feature>
<feature type="transmembrane region" description="Helical" evidence="6">
    <location>
        <begin position="226"/>
        <end position="242"/>
    </location>
</feature>
<dbReference type="Pfam" id="PF03553">
    <property type="entry name" value="Na_H_antiporter"/>
    <property type="match status" value="1"/>
</dbReference>
<keyword evidence="3 6" id="KW-0812">Transmembrane</keyword>
<dbReference type="PANTHER" id="PTHR43478:SF1">
    <property type="entry name" value="NA+_H+ ANTIPORTER NHAC-LIKE C-TERMINAL DOMAIN-CONTAINING PROTEIN"/>
    <property type="match status" value="1"/>
</dbReference>
<dbReference type="PANTHER" id="PTHR43478">
    <property type="entry name" value="NA+/H+ ANTIPORTER-RELATED"/>
    <property type="match status" value="1"/>
</dbReference>
<reference evidence="8 9" key="1">
    <citation type="submission" date="2016-10" db="EMBL/GenBank/DDBJ databases">
        <title>Complete Genome Sequence of Peptococcaceae strain DCMF.</title>
        <authorList>
            <person name="Edwards R.J."/>
            <person name="Holland S.I."/>
            <person name="Deshpande N.P."/>
            <person name="Wong Y.K."/>
            <person name="Ertan H."/>
            <person name="Manefield M."/>
            <person name="Russell T.L."/>
            <person name="Lee M.J."/>
        </authorList>
    </citation>
    <scope>NUCLEOTIDE SEQUENCE [LARGE SCALE GENOMIC DNA]</scope>
    <source>
        <strain evidence="8 9">DCMF</strain>
    </source>
</reference>
<organism evidence="8 9">
    <name type="scientific">Formimonas warabiya</name>
    <dbReference type="NCBI Taxonomy" id="1761012"/>
    <lineage>
        <taxon>Bacteria</taxon>
        <taxon>Bacillati</taxon>
        <taxon>Bacillota</taxon>
        <taxon>Clostridia</taxon>
        <taxon>Eubacteriales</taxon>
        <taxon>Peptococcaceae</taxon>
        <taxon>Candidatus Formimonas</taxon>
    </lineage>
</organism>
<feature type="transmembrane region" description="Helical" evidence="6">
    <location>
        <begin position="361"/>
        <end position="383"/>
    </location>
</feature>
<feature type="domain" description="Na+/H+ antiporter NhaC-like C-terminal" evidence="7">
    <location>
        <begin position="190"/>
        <end position="504"/>
    </location>
</feature>
<evidence type="ECO:0000256" key="2">
    <source>
        <dbReference type="ARBA" id="ARBA00022475"/>
    </source>
</evidence>
<proteinExistence type="predicted"/>
<sequence length="562" mass="58957">MGGNRLHYSVNGQKIRHKTRKKENMNGGKFMEHYGLLSILPPLVAIGLCIASRQLILSLFVGVFSGALVLSNFNPIMGFVKTVKISISTLASEWNAGIVIFTLLLGGLIGILSKSGGAQGLVNLVISKVNNGKRGQIITALLSILLFFDDYTSIILSGSVMRPLTDKLRISREKLSYIVDSAGAGVAATAPISNWTAFEVGVIGEVIATIGITSSAYIVFLQSIPFRFYCIFSIAFVFMIALQRRDFGPMYHAEKRALTTGKVIKDGATPMAGISDAEFAPPEGIPLRASNFFVPIITFFIAAIIGFYVSGGGAAAGGIAEILGKADALGVLVVAVVVATGISGIMLLAQKILKIDQIVDAWTNGLKAIVFTIAFIVLAWAVAAVCKELGTAKYVVQALVAMHFPPGMLPFGTFIIACLIAFATGTSWGTMALVLPLALPAAHSIDASMIATLGAVLTGATFGDHCSPISESVVLSSMAAASDHMDHVVTQIPYALTAAAISAVVGFIPAGYGVSPWITIPAGLIVAWVVIRLVGKKTDEKSLGVSHLVDLNESAVNSGQSI</sequence>
<dbReference type="Proteomes" id="UP000323521">
    <property type="component" value="Chromosome"/>
</dbReference>
<keyword evidence="9" id="KW-1185">Reference proteome</keyword>
<feature type="transmembrane region" description="Helical" evidence="6">
    <location>
        <begin position="33"/>
        <end position="50"/>
    </location>
</feature>
<feature type="transmembrane region" description="Helical" evidence="6">
    <location>
        <begin position="94"/>
        <end position="112"/>
    </location>
</feature>
<keyword evidence="2" id="KW-1003">Cell membrane</keyword>
<dbReference type="AlphaFoldDB" id="A0A3G1KN68"/>
<evidence type="ECO:0000256" key="4">
    <source>
        <dbReference type="ARBA" id="ARBA00022989"/>
    </source>
</evidence>
<keyword evidence="5 6" id="KW-0472">Membrane</keyword>
<protein>
    <recommendedName>
        <fullName evidence="7">Na+/H+ antiporter NhaC-like C-terminal domain-containing protein</fullName>
    </recommendedName>
</protein>
<name>A0A3G1KN68_FORW1</name>
<dbReference type="KEGG" id="fwa:DCMF_00975"/>
<comment type="subcellular location">
    <subcellularLocation>
        <location evidence="1">Cell membrane</location>
        <topology evidence="1">Multi-pass membrane protein</topology>
    </subcellularLocation>
</comment>
<feature type="transmembrane region" description="Helical" evidence="6">
    <location>
        <begin position="200"/>
        <end position="220"/>
    </location>
</feature>
<dbReference type="OrthoDB" id="9762978at2"/>
<feature type="transmembrane region" description="Helical" evidence="6">
    <location>
        <begin position="137"/>
        <end position="155"/>
    </location>
</feature>
<dbReference type="InterPro" id="IPR018461">
    <property type="entry name" value="Na/H_Antiport_NhaC-like_C"/>
</dbReference>
<keyword evidence="4 6" id="KW-1133">Transmembrane helix</keyword>
<accession>A0A3G1KN68</accession>
<evidence type="ECO:0000313" key="9">
    <source>
        <dbReference type="Proteomes" id="UP000323521"/>
    </source>
</evidence>
<evidence type="ECO:0000256" key="1">
    <source>
        <dbReference type="ARBA" id="ARBA00004651"/>
    </source>
</evidence>
<feature type="transmembrane region" description="Helical" evidence="6">
    <location>
        <begin position="292"/>
        <end position="309"/>
    </location>
</feature>
<evidence type="ECO:0000256" key="3">
    <source>
        <dbReference type="ARBA" id="ARBA00022692"/>
    </source>
</evidence>
<evidence type="ECO:0000256" key="6">
    <source>
        <dbReference type="SAM" id="Phobius"/>
    </source>
</evidence>
<dbReference type="GO" id="GO:0005886">
    <property type="term" value="C:plasma membrane"/>
    <property type="evidence" value="ECO:0007669"/>
    <property type="project" value="UniProtKB-SubCell"/>
</dbReference>
<evidence type="ECO:0000313" key="8">
    <source>
        <dbReference type="EMBL" id="ATW23555.1"/>
    </source>
</evidence>
<dbReference type="EMBL" id="CP017634">
    <property type="protein sequence ID" value="ATW23555.1"/>
    <property type="molecule type" value="Genomic_DNA"/>
</dbReference>
<evidence type="ECO:0000259" key="7">
    <source>
        <dbReference type="Pfam" id="PF03553"/>
    </source>
</evidence>
<feature type="transmembrane region" description="Helical" evidence="6">
    <location>
        <begin position="518"/>
        <end position="535"/>
    </location>
</feature>
<gene>
    <name evidence="8" type="ORF">DCMF_00975</name>
</gene>
<feature type="transmembrane region" description="Helical" evidence="6">
    <location>
        <begin position="492"/>
        <end position="512"/>
    </location>
</feature>
<feature type="transmembrane region" description="Helical" evidence="6">
    <location>
        <begin position="55"/>
        <end position="74"/>
    </location>
</feature>